<dbReference type="InterPro" id="IPR017850">
    <property type="entry name" value="Alkaline_phosphatase_core_sf"/>
</dbReference>
<feature type="domain" description="N-sulphoglucosamine sulphohydrolase C-terminal" evidence="5">
    <location>
        <begin position="507"/>
        <end position="565"/>
    </location>
</feature>
<comment type="caution">
    <text evidence="6">The sequence shown here is derived from an EMBL/GenBank/DDBJ whole genome shotgun (WGS) entry which is preliminary data.</text>
</comment>
<dbReference type="SUPFAM" id="SSF53649">
    <property type="entry name" value="Alkaline phosphatase-like"/>
    <property type="match status" value="1"/>
</dbReference>
<evidence type="ECO:0000256" key="1">
    <source>
        <dbReference type="ARBA" id="ARBA00022723"/>
    </source>
</evidence>
<keyword evidence="3" id="KW-1133">Transmembrane helix</keyword>
<dbReference type="Gene3D" id="3.40.720.10">
    <property type="entry name" value="Alkaline Phosphatase, subunit A"/>
    <property type="match status" value="1"/>
</dbReference>
<feature type="domain" description="Sulfatase N-terminal" evidence="4">
    <location>
        <begin position="90"/>
        <end position="445"/>
    </location>
</feature>
<evidence type="ECO:0000256" key="3">
    <source>
        <dbReference type="SAM" id="Phobius"/>
    </source>
</evidence>
<protein>
    <submittedName>
        <fullName evidence="6">Arylsulfatase</fullName>
        <ecNumber evidence="6">3.1.6.1</ecNumber>
    </submittedName>
</protein>
<gene>
    <name evidence="6" type="ORF">Q31b_39110</name>
</gene>
<evidence type="ECO:0000313" key="6">
    <source>
        <dbReference type="EMBL" id="TWU38833.1"/>
    </source>
</evidence>
<keyword evidence="3" id="KW-0472">Membrane</keyword>
<dbReference type="InterPro" id="IPR000917">
    <property type="entry name" value="Sulfatase_N"/>
</dbReference>
<dbReference type="PANTHER" id="PTHR45953">
    <property type="entry name" value="IDURONATE 2-SULFATASE"/>
    <property type="match status" value="1"/>
</dbReference>
<dbReference type="GO" id="GO:0046872">
    <property type="term" value="F:metal ion binding"/>
    <property type="evidence" value="ECO:0007669"/>
    <property type="project" value="UniProtKB-KW"/>
</dbReference>
<accession>A0A5C6DNG9</accession>
<evidence type="ECO:0000259" key="4">
    <source>
        <dbReference type="Pfam" id="PF00884"/>
    </source>
</evidence>
<keyword evidence="2 6" id="KW-0378">Hydrolase</keyword>
<keyword evidence="3" id="KW-0812">Transmembrane</keyword>
<dbReference type="EMBL" id="SJPY01000006">
    <property type="protein sequence ID" value="TWU38833.1"/>
    <property type="molecule type" value="Genomic_DNA"/>
</dbReference>
<dbReference type="Pfam" id="PF00884">
    <property type="entry name" value="Sulfatase"/>
    <property type="match status" value="1"/>
</dbReference>
<keyword evidence="7" id="KW-1185">Reference proteome</keyword>
<name>A0A5C6DNG9_9BACT</name>
<proteinExistence type="predicted"/>
<dbReference type="PANTHER" id="PTHR45953:SF1">
    <property type="entry name" value="IDURONATE 2-SULFATASE"/>
    <property type="match status" value="1"/>
</dbReference>
<evidence type="ECO:0000256" key="2">
    <source>
        <dbReference type="ARBA" id="ARBA00022801"/>
    </source>
</evidence>
<keyword evidence="1" id="KW-0479">Metal-binding</keyword>
<evidence type="ECO:0000313" key="7">
    <source>
        <dbReference type="Proteomes" id="UP000315471"/>
    </source>
</evidence>
<dbReference type="InterPro" id="IPR032506">
    <property type="entry name" value="SGSH_C"/>
</dbReference>
<dbReference type="EC" id="3.1.6.1" evidence="6"/>
<dbReference type="RefSeq" id="WP_231617683.1">
    <property type="nucleotide sequence ID" value="NZ_SJPY01000006.1"/>
</dbReference>
<evidence type="ECO:0000259" key="5">
    <source>
        <dbReference type="Pfam" id="PF16347"/>
    </source>
</evidence>
<dbReference type="AlphaFoldDB" id="A0A5C6DNG9"/>
<dbReference type="Pfam" id="PF16347">
    <property type="entry name" value="SGSH_C"/>
    <property type="match status" value="1"/>
</dbReference>
<organism evidence="6 7">
    <name type="scientific">Novipirellula aureliae</name>
    <dbReference type="NCBI Taxonomy" id="2527966"/>
    <lineage>
        <taxon>Bacteria</taxon>
        <taxon>Pseudomonadati</taxon>
        <taxon>Planctomycetota</taxon>
        <taxon>Planctomycetia</taxon>
        <taxon>Pirellulales</taxon>
        <taxon>Pirellulaceae</taxon>
        <taxon>Novipirellula</taxon>
    </lineage>
</organism>
<dbReference type="Proteomes" id="UP000315471">
    <property type="component" value="Unassembled WGS sequence"/>
</dbReference>
<dbReference type="GO" id="GO:0005737">
    <property type="term" value="C:cytoplasm"/>
    <property type="evidence" value="ECO:0007669"/>
    <property type="project" value="TreeGrafter"/>
</dbReference>
<dbReference type="GO" id="GO:0004065">
    <property type="term" value="F:arylsulfatase activity"/>
    <property type="evidence" value="ECO:0007669"/>
    <property type="project" value="UniProtKB-EC"/>
</dbReference>
<feature type="transmembrane region" description="Helical" evidence="3">
    <location>
        <begin position="66"/>
        <end position="85"/>
    </location>
</feature>
<reference evidence="6 7" key="1">
    <citation type="submission" date="2019-02" db="EMBL/GenBank/DDBJ databases">
        <title>Deep-cultivation of Planctomycetes and their phenomic and genomic characterization uncovers novel biology.</title>
        <authorList>
            <person name="Wiegand S."/>
            <person name="Jogler M."/>
            <person name="Boedeker C."/>
            <person name="Pinto D."/>
            <person name="Vollmers J."/>
            <person name="Rivas-Marin E."/>
            <person name="Kohn T."/>
            <person name="Peeters S.H."/>
            <person name="Heuer A."/>
            <person name="Rast P."/>
            <person name="Oberbeckmann S."/>
            <person name="Bunk B."/>
            <person name="Jeske O."/>
            <person name="Meyerdierks A."/>
            <person name="Storesund J.E."/>
            <person name="Kallscheuer N."/>
            <person name="Luecker S."/>
            <person name="Lage O.M."/>
            <person name="Pohl T."/>
            <person name="Merkel B.J."/>
            <person name="Hornburger P."/>
            <person name="Mueller R.-W."/>
            <person name="Bruemmer F."/>
            <person name="Labrenz M."/>
            <person name="Spormann A.M."/>
            <person name="Op Den Camp H."/>
            <person name="Overmann J."/>
            <person name="Amann R."/>
            <person name="Jetten M.S.M."/>
            <person name="Mascher T."/>
            <person name="Medema M.H."/>
            <person name="Devos D.P."/>
            <person name="Kaster A.-K."/>
            <person name="Ovreas L."/>
            <person name="Rohde M."/>
            <person name="Galperin M.Y."/>
            <person name="Jogler C."/>
        </authorList>
    </citation>
    <scope>NUCLEOTIDE SEQUENCE [LARGE SCALE GENOMIC DNA]</scope>
    <source>
        <strain evidence="6 7">Q31b</strain>
    </source>
</reference>
<sequence>MNTVQSLATSATANSSCKSLIVYNVRTLYDRPSINASREHVQFSLRKNILEIPFEMKRYPIPMRRIELLILLILLATIPIARAAGPKDQPNIIFLMTDDQRWDNMGCYGRPEFKTPNLDALAEQGVIFDQAFDTVAICMPSRVTMMTGRYISSHRVGFVAPNDYTLSQADFGQGYPAQLKNAGYRTGFIGKVGFTVSKEAKRPWAGVPYDYQGNMGNVFDFFAGAETTEEKALEVWPENDPKLQAIFKNKKKGESRTLRTGETILHFLDTQPEDQPFCLSVSFYAVKHDSNSHMYMPHYELFKDYDFSVPDNWVEGANESLPQVVKDHARGVYLHRDRTSTPALYQRQVRRFATQGYTVDQQVGRMMEKLKEMGQLENTVIIYTSDNGRFQGSHGLFDKCILYEEAVKAPLIVYDGRMDASKRGRREEALISSVDMAPTILSLAGLEQPKIMQGRDFSGVLNQTQDMSSWRDAVLIENLFLVSMFNAKNKPNALEINQGVIDRNESYRSRGVRTDRYKYFVYYEHNPPIEELYDIEKDPQEQNNLVNNPEYAEPLKKLRKRTEELYSEAVQ</sequence>